<evidence type="ECO:0008006" key="17">
    <source>
        <dbReference type="Google" id="ProtNLM"/>
    </source>
</evidence>
<comment type="subcellular location">
    <subcellularLocation>
        <location evidence="2">Host cell</location>
    </subcellularLocation>
    <subcellularLocation>
        <location evidence="3">Host membrane</location>
    </subcellularLocation>
    <subcellularLocation>
        <location evidence="1">Virion membrane</location>
    </subcellularLocation>
</comment>
<evidence type="ECO:0000256" key="11">
    <source>
        <dbReference type="ARBA" id="ARBA00022989"/>
    </source>
</evidence>
<organism evidence="16">
    <name type="scientific">Berrek virus</name>
    <dbReference type="NCBI Taxonomy" id="2651928"/>
    <lineage>
        <taxon>Viruses</taxon>
        <taxon>Riboviria</taxon>
        <taxon>Orthornavirae</taxon>
        <taxon>Kitrinoviricota</taxon>
        <taxon>Tolucaviricetes</taxon>
        <taxon>Tolivirales</taxon>
    </lineage>
</organism>
<proteinExistence type="predicted"/>
<keyword evidence="7" id="KW-0378">Hydrolase</keyword>
<keyword evidence="9" id="KW-0946">Virion</keyword>
<sequence length="476" mass="52590">MFFSKQPEWYEEPLAQLKVLANRVIYKKVTSGPWWWQSTHEVVRWEEFGIAVIIFITLMFMRSVKRSFQRWLAKRRIVKSEGAYSPEGLLPGSVIMPGKESGLPKCQARIALKRGDSYVVIGGGIRIRDSLMLPTHVLYAGDPLYIITPKGEWQIPTDKADSISADLSAVTMYKWSEIGIACAKLGPLMNKTTISVMSSCDFSFSVGVLDRGATFGRTAYAASTQPGFSGAAYMNGNVCVGMHCNGGAVAGGGYESLYMYVRLNISLKIADEYDMDSAYTPDPGTRFEYEELDSITINGKADRIAVVRDSAGRYHQTKAELLEKIERMKDSRDWADQMDACDAEDDLRAGRYAPESRRPPRGGPTYQPEVLVGPQGAHFSGEGRPPAGRAPSGARPSQPLPASKSLTKDQQRPPTERDQLMKALNSVSSRELKTFLGSRSMPSTSIRTSQPTLPLQQNGNPFIPNSRESRHSAPPQ</sequence>
<evidence type="ECO:0000256" key="10">
    <source>
        <dbReference type="ARBA" id="ARBA00022870"/>
    </source>
</evidence>
<dbReference type="GO" id="GO:0016787">
    <property type="term" value="F:hydrolase activity"/>
    <property type="evidence" value="ECO:0007669"/>
    <property type="project" value="UniProtKB-KW"/>
</dbReference>
<dbReference type="SUPFAM" id="SSF50494">
    <property type="entry name" value="Trypsin-like serine proteases"/>
    <property type="match status" value="1"/>
</dbReference>
<evidence type="ECO:0000313" key="16">
    <source>
        <dbReference type="EMBL" id="QGA70951.1"/>
    </source>
</evidence>
<dbReference type="GO" id="GO:0019028">
    <property type="term" value="C:viral capsid"/>
    <property type="evidence" value="ECO:0007669"/>
    <property type="project" value="UniProtKB-KW"/>
</dbReference>
<evidence type="ECO:0000256" key="7">
    <source>
        <dbReference type="ARBA" id="ARBA00022801"/>
    </source>
</evidence>
<feature type="compositionally biased region" description="Polar residues" evidence="15">
    <location>
        <begin position="440"/>
        <end position="460"/>
    </location>
</feature>
<keyword evidence="6" id="KW-0812">Transmembrane</keyword>
<dbReference type="InterPro" id="IPR043504">
    <property type="entry name" value="Peptidase_S1_PA_chymotrypsin"/>
</dbReference>
<evidence type="ECO:0000256" key="8">
    <source>
        <dbReference type="ARBA" id="ARBA00022804"/>
    </source>
</evidence>
<keyword evidence="5" id="KW-0945">Host-virus interaction</keyword>
<evidence type="ECO:0000256" key="14">
    <source>
        <dbReference type="ARBA" id="ARBA00023296"/>
    </source>
</evidence>
<dbReference type="EMBL" id="MK440657">
    <property type="protein sequence ID" value="QGA70951.1"/>
    <property type="molecule type" value="Genomic_RNA"/>
</dbReference>
<keyword evidence="4" id="KW-0167">Capsid protein</keyword>
<dbReference type="GO" id="GO:0046718">
    <property type="term" value="P:symbiont entry into host cell"/>
    <property type="evidence" value="ECO:0007669"/>
    <property type="project" value="UniProtKB-KW"/>
</dbReference>
<keyword evidence="14" id="KW-1160">Virus entry into host cell</keyword>
<evidence type="ECO:0000256" key="13">
    <source>
        <dbReference type="ARBA" id="ARBA00023180"/>
    </source>
</evidence>
<dbReference type="GO" id="GO:0043657">
    <property type="term" value="C:host cell"/>
    <property type="evidence" value="ECO:0007669"/>
    <property type="project" value="UniProtKB-SubCell"/>
</dbReference>
<feature type="compositionally biased region" description="Low complexity" evidence="15">
    <location>
        <begin position="380"/>
        <end position="397"/>
    </location>
</feature>
<dbReference type="GO" id="GO:0033644">
    <property type="term" value="C:host cell membrane"/>
    <property type="evidence" value="ECO:0007669"/>
    <property type="project" value="UniProtKB-SubCell"/>
</dbReference>
<dbReference type="GO" id="GO:0019062">
    <property type="term" value="P:virion attachment to host cell"/>
    <property type="evidence" value="ECO:0007669"/>
    <property type="project" value="UniProtKB-KW"/>
</dbReference>
<keyword evidence="13" id="KW-0325">Glycoprotein</keyword>
<evidence type="ECO:0000256" key="15">
    <source>
        <dbReference type="SAM" id="MobiDB-lite"/>
    </source>
</evidence>
<name>A0A5Q0TW38_9LUTE</name>
<evidence type="ECO:0000256" key="5">
    <source>
        <dbReference type="ARBA" id="ARBA00022581"/>
    </source>
</evidence>
<dbReference type="Gene3D" id="2.40.10.10">
    <property type="entry name" value="Trypsin-like serine proteases"/>
    <property type="match status" value="2"/>
</dbReference>
<feature type="region of interest" description="Disordered" evidence="15">
    <location>
        <begin position="433"/>
        <end position="476"/>
    </location>
</feature>
<feature type="compositionally biased region" description="Basic and acidic residues" evidence="15">
    <location>
        <begin position="467"/>
        <end position="476"/>
    </location>
</feature>
<keyword evidence="11" id="KW-1133">Transmembrane helix</keyword>
<evidence type="ECO:0000256" key="6">
    <source>
        <dbReference type="ARBA" id="ARBA00022692"/>
    </source>
</evidence>
<feature type="region of interest" description="Disordered" evidence="15">
    <location>
        <begin position="350"/>
        <end position="418"/>
    </location>
</feature>
<keyword evidence="8" id="KW-1161">Viral attachment to host cell</keyword>
<evidence type="ECO:0000256" key="9">
    <source>
        <dbReference type="ARBA" id="ARBA00022844"/>
    </source>
</evidence>
<evidence type="ECO:0000256" key="12">
    <source>
        <dbReference type="ARBA" id="ARBA00023136"/>
    </source>
</evidence>
<evidence type="ECO:0000256" key="2">
    <source>
        <dbReference type="ARBA" id="ARBA00004340"/>
    </source>
</evidence>
<dbReference type="InterPro" id="IPR009003">
    <property type="entry name" value="Peptidase_S1_PA"/>
</dbReference>
<evidence type="ECO:0000256" key="1">
    <source>
        <dbReference type="ARBA" id="ARBA00004182"/>
    </source>
</evidence>
<evidence type="ECO:0000256" key="4">
    <source>
        <dbReference type="ARBA" id="ARBA00022561"/>
    </source>
</evidence>
<evidence type="ECO:0000256" key="3">
    <source>
        <dbReference type="ARBA" id="ARBA00004551"/>
    </source>
</evidence>
<keyword evidence="10" id="KW-1043">Host membrane</keyword>
<dbReference type="GO" id="GO:0055036">
    <property type="term" value="C:virion membrane"/>
    <property type="evidence" value="ECO:0007669"/>
    <property type="project" value="UniProtKB-SubCell"/>
</dbReference>
<reference evidence="16" key="1">
    <citation type="journal article" date="2019" name="Viruses">
        <title>Meta-Transcriptomic Comparison of the RNA Viromes of the Mosquito Vectors Culex pipiens and Culex torrentium in Northern Europe.</title>
        <authorList>
            <person name="Pettersson J.H.O."/>
            <person name="Shi M."/>
            <person name="Eden J.-S."/>
            <person name="Holmes E.C."/>
            <person name="Hesson J.C."/>
        </authorList>
    </citation>
    <scope>NUCLEOTIDE SEQUENCE</scope>
    <source>
        <strain evidence="16">OTU87</strain>
    </source>
</reference>
<protein>
    <recommendedName>
        <fullName evidence="17">Serine protease</fullName>
    </recommendedName>
</protein>
<accession>A0A5Q0TW38</accession>
<keyword evidence="12" id="KW-0472">Membrane</keyword>
<feature type="compositionally biased region" description="Basic and acidic residues" evidence="15">
    <location>
        <begin position="406"/>
        <end position="418"/>
    </location>
</feature>